<dbReference type="Gene3D" id="1.10.472.10">
    <property type="entry name" value="Cyclin-like"/>
    <property type="match status" value="2"/>
</dbReference>
<evidence type="ECO:0000256" key="5">
    <source>
        <dbReference type="RuleBase" id="RU000383"/>
    </source>
</evidence>
<gene>
    <name evidence="8" type="ORF">CKAN_01116600</name>
</gene>
<feature type="compositionally biased region" description="Polar residues" evidence="6">
    <location>
        <begin position="298"/>
        <end position="314"/>
    </location>
</feature>
<evidence type="ECO:0000313" key="8">
    <source>
        <dbReference type="EMBL" id="RWR82449.1"/>
    </source>
</evidence>
<dbReference type="Pfam" id="PF00134">
    <property type="entry name" value="Cyclin_N"/>
    <property type="match status" value="1"/>
</dbReference>
<dbReference type="AlphaFoldDB" id="A0A443NVB8"/>
<feature type="domain" description="Cyclin-like" evidence="7">
    <location>
        <begin position="71"/>
        <end position="173"/>
    </location>
</feature>
<evidence type="ECO:0000256" key="4">
    <source>
        <dbReference type="ARBA" id="ARBA00061204"/>
    </source>
</evidence>
<comment type="caution">
    <text evidence="8">The sequence shown here is derived from an EMBL/GenBank/DDBJ whole genome shotgun (WGS) entry which is preliminary data.</text>
</comment>
<evidence type="ECO:0000256" key="6">
    <source>
        <dbReference type="SAM" id="MobiDB-lite"/>
    </source>
</evidence>
<dbReference type="SUPFAM" id="SSF47954">
    <property type="entry name" value="Cyclin-like"/>
    <property type="match status" value="2"/>
</dbReference>
<dbReference type="GO" id="GO:0016538">
    <property type="term" value="F:cyclin-dependent protein serine/threonine kinase regulator activity"/>
    <property type="evidence" value="ECO:0007669"/>
    <property type="project" value="InterPro"/>
</dbReference>
<dbReference type="GO" id="GO:0051301">
    <property type="term" value="P:cell division"/>
    <property type="evidence" value="ECO:0007669"/>
    <property type="project" value="UniProtKB-KW"/>
</dbReference>
<accession>A0A443NVB8</accession>
<dbReference type="InterPro" id="IPR043198">
    <property type="entry name" value="Cyclin/Ssn8"/>
</dbReference>
<comment type="similarity">
    <text evidence="4">Belongs to the cyclin family. Cyclin T subfamily.</text>
</comment>
<evidence type="ECO:0000313" key="9">
    <source>
        <dbReference type="Proteomes" id="UP000283530"/>
    </source>
</evidence>
<dbReference type="STRING" id="337451.A0A443NVB8"/>
<dbReference type="InterPro" id="IPR013763">
    <property type="entry name" value="Cyclin-like_dom"/>
</dbReference>
<keyword evidence="2 5" id="KW-0195">Cyclin</keyword>
<keyword evidence="3" id="KW-0131">Cell cycle</keyword>
<dbReference type="GO" id="GO:0006357">
    <property type="term" value="P:regulation of transcription by RNA polymerase II"/>
    <property type="evidence" value="ECO:0007669"/>
    <property type="project" value="InterPro"/>
</dbReference>
<dbReference type="OrthoDB" id="10264655at2759"/>
<dbReference type="PANTHER" id="PTHR10026">
    <property type="entry name" value="CYCLIN"/>
    <property type="match status" value="1"/>
</dbReference>
<organism evidence="8 9">
    <name type="scientific">Cinnamomum micranthum f. kanehirae</name>
    <dbReference type="NCBI Taxonomy" id="337451"/>
    <lineage>
        <taxon>Eukaryota</taxon>
        <taxon>Viridiplantae</taxon>
        <taxon>Streptophyta</taxon>
        <taxon>Embryophyta</taxon>
        <taxon>Tracheophyta</taxon>
        <taxon>Spermatophyta</taxon>
        <taxon>Magnoliopsida</taxon>
        <taxon>Magnoliidae</taxon>
        <taxon>Laurales</taxon>
        <taxon>Lauraceae</taxon>
        <taxon>Cinnamomum</taxon>
    </lineage>
</organism>
<feature type="region of interest" description="Disordered" evidence="6">
    <location>
        <begin position="291"/>
        <end position="314"/>
    </location>
</feature>
<dbReference type="Pfam" id="PF21797">
    <property type="entry name" value="CycT2-like_C"/>
    <property type="match status" value="1"/>
</dbReference>
<sequence>MAMTGKLPGHLFRSGILTDVARGVSQNMSDGSQQFSSNWYLCRREIEDNSPSRKDGIDLKKETQLRKLYCAFLQDIGMKLKVPQETIAAAMMLCHRFFLRQSHAKNEWQTIATVSMFLASKVEETPRLLMDVIIVAYETMYRRDPVAAHRIKQKEVYEKQKERILIGETLLLCTIGFDLNIQHPYKPLLAAAKRLKIAQNVWKAAWSYVNDWLRTTLCLQYKPHYIAAGSMFLAAKFLKVKLPSEKGMVWWQQFDVTPQRLEEVTQQMIKILNENRRAEVPCTYDKARQTPAVPEKAVSTSPHSSALSGSVLTNESSHVPDKEIEVVTSANSVNPDLPFGHVLVRCNAPFSGKGELQFHLHAKENGVSACANSVNHDSPGCDDLVHDNILLSNKGDVQCSMSDCGSAHSVVEDSGRFNEVTHDQATPLEPDLVEDNGRFNEATHDQATPLEPDLVEDTGRYNEVTHDQAAPLESDLLEDSGRFNEVTLTHDQAIQLESDFVEDSGRFNEVTHYQATPLVSDQVVRSESVLVRMGIGLSEMDKERIRAKLKRRRWERATDKMAAGTCNVSNYDAWIESELENGIDVKEPLEKKLSWSVVRTDKMVASTCDVGNYDAWIESELEKGMDVKEPLEKKQR</sequence>
<dbReference type="SMART" id="SM00385">
    <property type="entry name" value="CYCLIN"/>
    <property type="match status" value="2"/>
</dbReference>
<dbReference type="FunFam" id="1.10.472.10:FF:000026">
    <property type="entry name" value="Cyclin-T1-5 like"/>
    <property type="match status" value="1"/>
</dbReference>
<protein>
    <submittedName>
        <fullName evidence="8">Cyclin-T1-3-like protein</fullName>
    </submittedName>
</protein>
<name>A0A443NVB8_9MAGN</name>
<evidence type="ECO:0000256" key="2">
    <source>
        <dbReference type="ARBA" id="ARBA00023127"/>
    </source>
</evidence>
<evidence type="ECO:0000256" key="3">
    <source>
        <dbReference type="ARBA" id="ARBA00023306"/>
    </source>
</evidence>
<evidence type="ECO:0000259" key="7">
    <source>
        <dbReference type="SMART" id="SM00385"/>
    </source>
</evidence>
<dbReference type="EMBL" id="QPKB01000004">
    <property type="protein sequence ID" value="RWR82449.1"/>
    <property type="molecule type" value="Genomic_DNA"/>
</dbReference>
<dbReference type="InterPro" id="IPR006671">
    <property type="entry name" value="Cyclin_N"/>
</dbReference>
<dbReference type="Proteomes" id="UP000283530">
    <property type="component" value="Unassembled WGS sequence"/>
</dbReference>
<keyword evidence="1" id="KW-0132">Cell division</keyword>
<keyword evidence="9" id="KW-1185">Reference proteome</keyword>
<feature type="domain" description="Cyclin-like" evidence="7">
    <location>
        <begin position="186"/>
        <end position="273"/>
    </location>
</feature>
<reference evidence="8 9" key="1">
    <citation type="journal article" date="2019" name="Nat. Plants">
        <title>Stout camphor tree genome fills gaps in understanding of flowering plant genome evolution.</title>
        <authorList>
            <person name="Chaw S.M."/>
            <person name="Liu Y.C."/>
            <person name="Wu Y.W."/>
            <person name="Wang H.Y."/>
            <person name="Lin C.I."/>
            <person name="Wu C.S."/>
            <person name="Ke H.M."/>
            <person name="Chang L.Y."/>
            <person name="Hsu C.Y."/>
            <person name="Yang H.T."/>
            <person name="Sudianto E."/>
            <person name="Hsu M.H."/>
            <person name="Wu K.P."/>
            <person name="Wang L.N."/>
            <person name="Leebens-Mack J.H."/>
            <person name="Tsai I.J."/>
        </authorList>
    </citation>
    <scope>NUCLEOTIDE SEQUENCE [LARGE SCALE GENOMIC DNA]</scope>
    <source>
        <strain evidence="9">cv. Chaw 1501</strain>
        <tissue evidence="8">Young leaves</tissue>
    </source>
</reference>
<dbReference type="CDD" id="cd20587">
    <property type="entry name" value="CYCLIN_AcCycT_rpt1"/>
    <property type="match status" value="1"/>
</dbReference>
<proteinExistence type="inferred from homology"/>
<evidence type="ECO:0000256" key="1">
    <source>
        <dbReference type="ARBA" id="ARBA00022618"/>
    </source>
</evidence>
<dbReference type="InterPro" id="IPR036915">
    <property type="entry name" value="Cyclin-like_sf"/>
</dbReference>